<sequence>MRKVLVIGGMGAGKSTVRGVLAQDGVPAVDLDALGHEALELPEVRAALADCFGPEVLDAAGRVSRATLASRAFASSQATGRLQAITWPTIGRLLGARLDAWEAAGHRVVVVEHSALRDRDDPLACDADVIVAVLAPVEQRVARAVAAGWPEREVRRRIAAQIGDEQRACLADVVFNNTGTPAQLAAQVRTWWHHYQAERG</sequence>
<comment type="subcellular location">
    <subcellularLocation>
        <location evidence="3">Cytoplasm</location>
    </subcellularLocation>
</comment>
<accession>A0A6M8J3F6</accession>
<dbReference type="InterPro" id="IPR027417">
    <property type="entry name" value="P-loop_NTPase"/>
</dbReference>
<dbReference type="PANTHER" id="PTHR10695:SF46">
    <property type="entry name" value="BIFUNCTIONAL COENZYME A SYNTHASE-RELATED"/>
    <property type="match status" value="1"/>
</dbReference>
<keyword evidence="3 5" id="KW-0808">Transferase</keyword>
<proteinExistence type="inferred from homology"/>
<evidence type="ECO:0000256" key="2">
    <source>
        <dbReference type="ARBA" id="ARBA00022840"/>
    </source>
</evidence>
<dbReference type="GO" id="GO:0005737">
    <property type="term" value="C:cytoplasm"/>
    <property type="evidence" value="ECO:0007669"/>
    <property type="project" value="UniProtKB-SubCell"/>
</dbReference>
<comment type="catalytic activity">
    <reaction evidence="3">
        <text>3'-dephospho-CoA + ATP = ADP + CoA + H(+)</text>
        <dbReference type="Rhea" id="RHEA:18245"/>
        <dbReference type="ChEBI" id="CHEBI:15378"/>
        <dbReference type="ChEBI" id="CHEBI:30616"/>
        <dbReference type="ChEBI" id="CHEBI:57287"/>
        <dbReference type="ChEBI" id="CHEBI:57328"/>
        <dbReference type="ChEBI" id="CHEBI:456216"/>
        <dbReference type="EC" id="2.7.1.24"/>
    </reaction>
</comment>
<dbReference type="GO" id="GO:0015937">
    <property type="term" value="P:coenzyme A biosynthetic process"/>
    <property type="evidence" value="ECO:0007669"/>
    <property type="project" value="UniProtKB-UniRule"/>
</dbReference>
<evidence type="ECO:0000313" key="6">
    <source>
        <dbReference type="Proteomes" id="UP000503297"/>
    </source>
</evidence>
<evidence type="ECO:0000256" key="3">
    <source>
        <dbReference type="HAMAP-Rule" id="MF_00376"/>
    </source>
</evidence>
<evidence type="ECO:0000313" key="5">
    <source>
        <dbReference type="EMBL" id="QKF07691.1"/>
    </source>
</evidence>
<dbReference type="PROSITE" id="PS51219">
    <property type="entry name" value="DPCK"/>
    <property type="match status" value="1"/>
</dbReference>
<keyword evidence="6" id="KW-1185">Reference proteome</keyword>
<evidence type="ECO:0000256" key="4">
    <source>
        <dbReference type="NCBIfam" id="TIGR00152"/>
    </source>
</evidence>
<dbReference type="NCBIfam" id="TIGR00152">
    <property type="entry name" value="dephospho-CoA kinase"/>
    <property type="match status" value="1"/>
</dbReference>
<organism evidence="5 6">
    <name type="scientific">Berryella wangjianweii</name>
    <dbReference type="NCBI Taxonomy" id="2734634"/>
    <lineage>
        <taxon>Bacteria</taxon>
        <taxon>Bacillati</taxon>
        <taxon>Actinomycetota</taxon>
        <taxon>Coriobacteriia</taxon>
        <taxon>Eggerthellales</taxon>
        <taxon>Eggerthellaceae</taxon>
        <taxon>Berryella</taxon>
    </lineage>
</organism>
<dbReference type="PANTHER" id="PTHR10695">
    <property type="entry name" value="DEPHOSPHO-COA KINASE-RELATED"/>
    <property type="match status" value="1"/>
</dbReference>
<dbReference type="Gene3D" id="3.40.50.300">
    <property type="entry name" value="P-loop containing nucleotide triphosphate hydrolases"/>
    <property type="match status" value="1"/>
</dbReference>
<feature type="binding site" evidence="3">
    <location>
        <begin position="11"/>
        <end position="16"/>
    </location>
    <ligand>
        <name>ATP</name>
        <dbReference type="ChEBI" id="CHEBI:30616"/>
    </ligand>
</feature>
<dbReference type="KEGG" id="bwa:HLV38_05880"/>
<dbReference type="CDD" id="cd02022">
    <property type="entry name" value="DPCK"/>
    <property type="match status" value="1"/>
</dbReference>
<dbReference type="SUPFAM" id="SSF52540">
    <property type="entry name" value="P-loop containing nucleoside triphosphate hydrolases"/>
    <property type="match status" value="1"/>
</dbReference>
<reference evidence="6" key="1">
    <citation type="submission" date="2020-05" db="EMBL/GenBank/DDBJ databases">
        <title>Novel species in genus Nocardioides.</title>
        <authorList>
            <person name="Zhang G."/>
        </authorList>
    </citation>
    <scope>NUCLEOTIDE SEQUENCE [LARGE SCALE GENOMIC DNA]</scope>
    <source>
        <strain evidence="6">zg-1050</strain>
    </source>
</reference>
<dbReference type="HAMAP" id="MF_00376">
    <property type="entry name" value="Dephospho_CoA_kinase"/>
    <property type="match status" value="1"/>
</dbReference>
<protein>
    <recommendedName>
        <fullName evidence="3 4">Dephospho-CoA kinase</fullName>
        <ecNumber evidence="3 4">2.7.1.24</ecNumber>
    </recommendedName>
    <alternativeName>
        <fullName evidence="3">Dephosphocoenzyme A kinase</fullName>
    </alternativeName>
</protein>
<dbReference type="EC" id="2.7.1.24" evidence="3 4"/>
<comment type="similarity">
    <text evidence="3">Belongs to the CoaE family.</text>
</comment>
<dbReference type="UniPathway" id="UPA00241">
    <property type="reaction ID" value="UER00356"/>
</dbReference>
<dbReference type="InterPro" id="IPR001977">
    <property type="entry name" value="Depp_CoAkinase"/>
</dbReference>
<dbReference type="AlphaFoldDB" id="A0A6M8J3F6"/>
<keyword evidence="3" id="KW-0963">Cytoplasm</keyword>
<keyword evidence="2 3" id="KW-0067">ATP-binding</keyword>
<dbReference type="EMBL" id="CP053716">
    <property type="protein sequence ID" value="QKF07691.1"/>
    <property type="molecule type" value="Genomic_DNA"/>
</dbReference>
<dbReference type="Pfam" id="PF01121">
    <property type="entry name" value="CoaE"/>
    <property type="match status" value="1"/>
</dbReference>
<gene>
    <name evidence="3 5" type="primary">coaE</name>
    <name evidence="5" type="ORF">HLV38_05880</name>
</gene>
<comment type="function">
    <text evidence="3">Catalyzes the phosphorylation of the 3'-hydroxyl group of dephosphocoenzyme A to form coenzyme A.</text>
</comment>
<keyword evidence="1 3" id="KW-0547">Nucleotide-binding</keyword>
<dbReference type="GO" id="GO:0005524">
    <property type="term" value="F:ATP binding"/>
    <property type="evidence" value="ECO:0007669"/>
    <property type="project" value="UniProtKB-UniRule"/>
</dbReference>
<name>A0A6M8J3F6_9ACTN</name>
<evidence type="ECO:0000256" key="1">
    <source>
        <dbReference type="ARBA" id="ARBA00022741"/>
    </source>
</evidence>
<keyword evidence="3 5" id="KW-0418">Kinase</keyword>
<dbReference type="GO" id="GO:0004140">
    <property type="term" value="F:dephospho-CoA kinase activity"/>
    <property type="evidence" value="ECO:0007669"/>
    <property type="project" value="UniProtKB-UniRule"/>
</dbReference>
<keyword evidence="3" id="KW-0173">Coenzyme A biosynthesis</keyword>
<dbReference type="RefSeq" id="WP_173165036.1">
    <property type="nucleotide sequence ID" value="NZ_CP053716.1"/>
</dbReference>
<dbReference type="Proteomes" id="UP000503297">
    <property type="component" value="Chromosome"/>
</dbReference>
<comment type="pathway">
    <text evidence="3">Cofactor biosynthesis; coenzyme A biosynthesis; CoA from (R)-pantothenate: step 5/5.</text>
</comment>